<dbReference type="Proteomes" id="UP000827976">
    <property type="component" value="Chromosome 8"/>
</dbReference>
<evidence type="ECO:0000313" key="2">
    <source>
        <dbReference type="Proteomes" id="UP000827976"/>
    </source>
</evidence>
<gene>
    <name evidence="1" type="ORF">IHE45_08G110800</name>
</gene>
<reference evidence="2" key="1">
    <citation type="journal article" date="2022" name="Nat. Commun.">
        <title>Chromosome evolution and the genetic basis of agronomically important traits in greater yam.</title>
        <authorList>
            <person name="Bredeson J.V."/>
            <person name="Lyons J.B."/>
            <person name="Oniyinde I.O."/>
            <person name="Okereke N.R."/>
            <person name="Kolade O."/>
            <person name="Nnabue I."/>
            <person name="Nwadili C.O."/>
            <person name="Hribova E."/>
            <person name="Parker M."/>
            <person name="Nwogha J."/>
            <person name="Shu S."/>
            <person name="Carlson J."/>
            <person name="Kariba R."/>
            <person name="Muthemba S."/>
            <person name="Knop K."/>
            <person name="Barton G.J."/>
            <person name="Sherwood A.V."/>
            <person name="Lopez-Montes A."/>
            <person name="Asiedu R."/>
            <person name="Jamnadass R."/>
            <person name="Muchugi A."/>
            <person name="Goodstein D."/>
            <person name="Egesi C.N."/>
            <person name="Featherston J."/>
            <person name="Asfaw A."/>
            <person name="Simpson G.G."/>
            <person name="Dolezel J."/>
            <person name="Hendre P.S."/>
            <person name="Van Deynze A."/>
            <person name="Kumar P.L."/>
            <person name="Obidiegwu J.E."/>
            <person name="Bhattacharjee R."/>
            <person name="Rokhsar D.S."/>
        </authorList>
    </citation>
    <scope>NUCLEOTIDE SEQUENCE [LARGE SCALE GENOMIC DNA]</scope>
    <source>
        <strain evidence="2">cv. TDa95/00328</strain>
    </source>
</reference>
<name>A0ACB7VLE4_DIOAL</name>
<protein>
    <submittedName>
        <fullName evidence="1">Copper chaperone domain-containing protein</fullName>
    </submittedName>
</protein>
<keyword evidence="2" id="KW-1185">Reference proteome</keyword>
<organism evidence="1 2">
    <name type="scientific">Dioscorea alata</name>
    <name type="common">Purple yam</name>
    <dbReference type="NCBI Taxonomy" id="55571"/>
    <lineage>
        <taxon>Eukaryota</taxon>
        <taxon>Viridiplantae</taxon>
        <taxon>Streptophyta</taxon>
        <taxon>Embryophyta</taxon>
        <taxon>Tracheophyta</taxon>
        <taxon>Spermatophyta</taxon>
        <taxon>Magnoliopsida</taxon>
        <taxon>Liliopsida</taxon>
        <taxon>Dioscoreales</taxon>
        <taxon>Dioscoreaceae</taxon>
        <taxon>Dioscorea</taxon>
    </lineage>
</organism>
<proteinExistence type="predicted"/>
<sequence>MTEENSFKREVTMELKVYMHCQACEKSVLKALNKFKGVDTVMIDRDRNKATVIGQIEPEKVLKKLRRKQEKKFDEFGTNMTLDLDLFNDENPNACFIM</sequence>
<accession>A0ACB7VLE4</accession>
<comment type="caution">
    <text evidence="1">The sequence shown here is derived from an EMBL/GenBank/DDBJ whole genome shotgun (WGS) entry which is preliminary data.</text>
</comment>
<evidence type="ECO:0000313" key="1">
    <source>
        <dbReference type="EMBL" id="KAH7675017.1"/>
    </source>
</evidence>
<dbReference type="EMBL" id="CM037018">
    <property type="protein sequence ID" value="KAH7675017.1"/>
    <property type="molecule type" value="Genomic_DNA"/>
</dbReference>